<comment type="caution">
    <text evidence="1">The sequence shown here is derived from an EMBL/GenBank/DDBJ whole genome shotgun (WGS) entry which is preliminary data.</text>
</comment>
<dbReference type="Proteomes" id="UP000187455">
    <property type="component" value="Unassembled WGS sequence"/>
</dbReference>
<evidence type="ECO:0000313" key="2">
    <source>
        <dbReference type="Proteomes" id="UP000187455"/>
    </source>
</evidence>
<dbReference type="OrthoDB" id="10436674at2759"/>
<proteinExistence type="predicted"/>
<evidence type="ECO:0008006" key="3">
    <source>
        <dbReference type="Google" id="ProtNLM"/>
    </source>
</evidence>
<sequence length="136" mass="16194">MFKAGIFPNKFKGDDSDSGAVNLRAKKFESAIKFTKVKEEDKVELFKLWLEDKASIWQYEVEQDEETSLWTVTDWLKKIEKRFGKGKDKSTKRDIFELIKLEKIESETMGEFNRRIKMFIRCKDETMYTDMLLKKA</sequence>
<keyword evidence="2" id="KW-1185">Reference proteome</keyword>
<accession>A0A1R0GSE4</accession>
<dbReference type="EMBL" id="LSSL01004098">
    <property type="protein sequence ID" value="OLY79785.1"/>
    <property type="molecule type" value="Genomic_DNA"/>
</dbReference>
<dbReference type="STRING" id="133383.A0A1R0GSE4"/>
<dbReference type="AlphaFoldDB" id="A0A1R0GSE4"/>
<reference evidence="1 2" key="1">
    <citation type="journal article" date="2016" name="Mol. Biol. Evol.">
        <title>Genome-Wide Survey of Gut Fungi (Harpellales) Reveals the First Horizontally Transferred Ubiquitin Gene from a Mosquito Host.</title>
        <authorList>
            <person name="Wang Y."/>
            <person name="White M.M."/>
            <person name="Kvist S."/>
            <person name="Moncalvo J.M."/>
        </authorList>
    </citation>
    <scope>NUCLEOTIDE SEQUENCE [LARGE SCALE GENOMIC DNA]</scope>
    <source>
        <strain evidence="1 2">ALG-7-W6</strain>
    </source>
</reference>
<gene>
    <name evidence="1" type="ORF">AYI68_g6137</name>
</gene>
<protein>
    <recommendedName>
        <fullName evidence="3">Retrotransposon gag domain-containing protein</fullName>
    </recommendedName>
</protein>
<name>A0A1R0GSE4_9FUNG</name>
<evidence type="ECO:0000313" key="1">
    <source>
        <dbReference type="EMBL" id="OLY79785.1"/>
    </source>
</evidence>
<organism evidence="1 2">
    <name type="scientific">Smittium mucronatum</name>
    <dbReference type="NCBI Taxonomy" id="133383"/>
    <lineage>
        <taxon>Eukaryota</taxon>
        <taxon>Fungi</taxon>
        <taxon>Fungi incertae sedis</taxon>
        <taxon>Zoopagomycota</taxon>
        <taxon>Kickxellomycotina</taxon>
        <taxon>Harpellomycetes</taxon>
        <taxon>Harpellales</taxon>
        <taxon>Legeriomycetaceae</taxon>
        <taxon>Smittium</taxon>
    </lineage>
</organism>